<gene>
    <name evidence="2" type="ORF">PIB30_024278</name>
</gene>
<protein>
    <submittedName>
        <fullName evidence="2">Uncharacterized protein</fullName>
    </submittedName>
</protein>
<dbReference type="EMBL" id="JASCZI010151121">
    <property type="protein sequence ID" value="MED6169762.1"/>
    <property type="molecule type" value="Genomic_DNA"/>
</dbReference>
<sequence length="167" mass="19151">MEGIMLMERKLMKIKLMVILGIMQLGIKRLLRQNKRVLGLINSRIKISIKHNEDQEEEEWHEDEENKDTDDVEYIPEEVADNADDIHFTNSDDELDLNDNGFGVEGLPVENASADKGKWVVNDNFNGDDGEENDMDDLHPVGGYDRDEDDEGDDEAEVRMYTSPLLI</sequence>
<feature type="compositionally biased region" description="Acidic residues" evidence="1">
    <location>
        <begin position="126"/>
        <end position="135"/>
    </location>
</feature>
<evidence type="ECO:0000313" key="2">
    <source>
        <dbReference type="EMBL" id="MED6169762.1"/>
    </source>
</evidence>
<feature type="compositionally biased region" description="Acidic residues" evidence="1">
    <location>
        <begin position="54"/>
        <end position="72"/>
    </location>
</feature>
<name>A0ABU6V7V7_9FABA</name>
<accession>A0ABU6V7V7</accession>
<organism evidence="2 3">
    <name type="scientific">Stylosanthes scabra</name>
    <dbReference type="NCBI Taxonomy" id="79078"/>
    <lineage>
        <taxon>Eukaryota</taxon>
        <taxon>Viridiplantae</taxon>
        <taxon>Streptophyta</taxon>
        <taxon>Embryophyta</taxon>
        <taxon>Tracheophyta</taxon>
        <taxon>Spermatophyta</taxon>
        <taxon>Magnoliopsida</taxon>
        <taxon>eudicotyledons</taxon>
        <taxon>Gunneridae</taxon>
        <taxon>Pentapetalae</taxon>
        <taxon>rosids</taxon>
        <taxon>fabids</taxon>
        <taxon>Fabales</taxon>
        <taxon>Fabaceae</taxon>
        <taxon>Papilionoideae</taxon>
        <taxon>50 kb inversion clade</taxon>
        <taxon>dalbergioids sensu lato</taxon>
        <taxon>Dalbergieae</taxon>
        <taxon>Pterocarpus clade</taxon>
        <taxon>Stylosanthes</taxon>
    </lineage>
</organism>
<comment type="caution">
    <text evidence="2">The sequence shown here is derived from an EMBL/GenBank/DDBJ whole genome shotgun (WGS) entry which is preliminary data.</text>
</comment>
<feature type="region of interest" description="Disordered" evidence="1">
    <location>
        <begin position="122"/>
        <end position="167"/>
    </location>
</feature>
<feature type="region of interest" description="Disordered" evidence="1">
    <location>
        <begin position="51"/>
        <end position="72"/>
    </location>
</feature>
<evidence type="ECO:0000313" key="3">
    <source>
        <dbReference type="Proteomes" id="UP001341840"/>
    </source>
</evidence>
<proteinExistence type="predicted"/>
<keyword evidence="3" id="KW-1185">Reference proteome</keyword>
<dbReference type="Proteomes" id="UP001341840">
    <property type="component" value="Unassembled WGS sequence"/>
</dbReference>
<feature type="compositionally biased region" description="Acidic residues" evidence="1">
    <location>
        <begin position="146"/>
        <end position="156"/>
    </location>
</feature>
<evidence type="ECO:0000256" key="1">
    <source>
        <dbReference type="SAM" id="MobiDB-lite"/>
    </source>
</evidence>
<reference evidence="2 3" key="1">
    <citation type="journal article" date="2023" name="Plants (Basel)">
        <title>Bridging the Gap: Combining Genomics and Transcriptomics Approaches to Understand Stylosanthes scabra, an Orphan Legume from the Brazilian Caatinga.</title>
        <authorList>
            <person name="Ferreira-Neto J.R.C."/>
            <person name="da Silva M.D."/>
            <person name="Binneck E."/>
            <person name="de Melo N.F."/>
            <person name="da Silva R.H."/>
            <person name="de Melo A.L.T.M."/>
            <person name="Pandolfi V."/>
            <person name="Bustamante F.O."/>
            <person name="Brasileiro-Vidal A.C."/>
            <person name="Benko-Iseppon A.M."/>
        </authorList>
    </citation>
    <scope>NUCLEOTIDE SEQUENCE [LARGE SCALE GENOMIC DNA]</scope>
    <source>
        <tissue evidence="2">Leaves</tissue>
    </source>
</reference>